<feature type="compositionally biased region" description="Low complexity" evidence="1">
    <location>
        <begin position="695"/>
        <end position="713"/>
    </location>
</feature>
<dbReference type="PATRIC" id="fig|1354791.3.peg.196"/>
<reference evidence="4 5" key="1">
    <citation type="journal article" date="2014" name="J Genomics">
        <title>Draft Genome Sequence of the Extremely Halophilic Phototrophic Purple Sulfur Bacterium Halorhodospira halochloris.</title>
        <authorList>
            <person name="Singh K.S."/>
            <person name="Kirksey J."/>
            <person name="Hoff W.D."/>
            <person name="Deole R."/>
        </authorList>
    </citation>
    <scope>NUCLEOTIDE SEQUENCE [LARGE SCALE GENOMIC DNA]</scope>
    <source>
        <strain evidence="4 5">A</strain>
    </source>
</reference>
<dbReference type="InterPro" id="IPR022458">
    <property type="entry name" value="Conjugative_coupling_TraG/TraD"/>
</dbReference>
<protein>
    <submittedName>
        <fullName evidence="4">Conjugal transfer protein TraG</fullName>
    </submittedName>
</protein>
<evidence type="ECO:0000313" key="4">
    <source>
        <dbReference type="EMBL" id="AHK80115.1"/>
    </source>
</evidence>
<dbReference type="Proteomes" id="UP000019442">
    <property type="component" value="Chromosome"/>
</dbReference>
<feature type="domain" description="TraD/TraG TraM recognition site" evidence="3">
    <location>
        <begin position="507"/>
        <end position="632"/>
    </location>
</feature>
<feature type="region of interest" description="Disordered" evidence="1">
    <location>
        <begin position="688"/>
        <end position="722"/>
    </location>
</feature>
<dbReference type="SUPFAM" id="SSF52540">
    <property type="entry name" value="P-loop containing nucleoside triphosphate hydrolases"/>
    <property type="match status" value="1"/>
</dbReference>
<evidence type="ECO:0000259" key="3">
    <source>
        <dbReference type="Pfam" id="PF12696"/>
    </source>
</evidence>
<accession>W8L8H3</accession>
<dbReference type="NCBIfam" id="TIGR03754">
    <property type="entry name" value="conj_TOL_TraD"/>
    <property type="match status" value="1"/>
</dbReference>
<gene>
    <name evidence="4" type="ORF">M911_14255</name>
</gene>
<dbReference type="InterPro" id="IPR032689">
    <property type="entry name" value="TraG-D_C"/>
</dbReference>
<dbReference type="Gene3D" id="3.40.50.300">
    <property type="entry name" value="P-loop containing nucleotide triphosphate hydrolases"/>
    <property type="match status" value="2"/>
</dbReference>
<sequence length="722" mass="80698">MNRNPVEALLRPAVELWSAFVAGTAAVIALVAPWALMMTPAVAWVAAAVLGGFALVRGWQGWKVLHYQRNLRRLREYRLGADRIPVSRRKLFLGLGFAWTQKHTQRLRDTIRPEVQHYIRPGRLYRWARSREVAWENTPGLSWIATLLGIRAWWNPLAPLPPVGGKPALHGVEPDEAPVYMDLGERVGHTLVLGTTRVGKTRLAEILITQDIRRGDVVIVFDPKGDADLLRRMYAECKRAGREQQFYMFHLGHPDISARYNAIGSFNRITEVATRVTNPLPDQGNSAAFKEFGWRFTNIIAQALVALGRRPDYQQIVRHITHIEQLFIDYCNHWLPGVAPEDWGHEVARREEQINERNLPFAMKGRSRRLVALVQYLKDNALFDPIADGLRSAVEYDKTYFDKIVASLLPLLEKLTTGQSAELISPDYFDLDDPRPIFDWMQVIRQQCVVYVGLDALSDMTVATAVGNSMFADLVSVAGQLYKFGTEHGLPSDDQAPPRMPTVSLHGDEFNELIGDEFIPLLNKAGGSGFQVTAYTQTWSDVEARIGSKPKAGQVAGNFNTLIMLRVKEFATAEMLTEQLPQVEINALMQVSGTNDSADPGSEQHFTSRNEDRISVSEVPLLTPADLVTLPKGQAFALIEGGQLFKIRMPLPDHRRDPQMPASLQHIANDMARHYSTGDHWWVHEPVPRTQVSGTPDAAPHTSSTPPASHSGALPTDEGERG</sequence>
<dbReference type="Pfam" id="PF12696">
    <property type="entry name" value="TraG-D_C"/>
    <property type="match status" value="1"/>
</dbReference>
<evidence type="ECO:0000256" key="2">
    <source>
        <dbReference type="SAM" id="Phobius"/>
    </source>
</evidence>
<organism evidence="4 5">
    <name type="scientific">Ectothiorhodospira haloalkaliphila</name>
    <dbReference type="NCBI Taxonomy" id="421628"/>
    <lineage>
        <taxon>Bacteria</taxon>
        <taxon>Pseudomonadati</taxon>
        <taxon>Pseudomonadota</taxon>
        <taxon>Gammaproteobacteria</taxon>
        <taxon>Chromatiales</taxon>
        <taxon>Ectothiorhodospiraceae</taxon>
        <taxon>Ectothiorhodospira</taxon>
    </lineage>
</organism>
<dbReference type="AlphaFoldDB" id="W8L8H3"/>
<dbReference type="HOGENOM" id="CLU_024857_0_0_6"/>
<dbReference type="RefSeq" id="WP_025282642.1">
    <property type="nucleotide sequence ID" value="NZ_CP007268.1"/>
</dbReference>
<dbReference type="EMBL" id="CP007268">
    <property type="protein sequence ID" value="AHK80115.1"/>
    <property type="molecule type" value="Genomic_DNA"/>
</dbReference>
<keyword evidence="2" id="KW-1133">Transmembrane helix</keyword>
<dbReference type="NCBIfam" id="TIGR03743">
    <property type="entry name" value="SXT_TraD"/>
    <property type="match status" value="1"/>
</dbReference>
<evidence type="ECO:0000313" key="5">
    <source>
        <dbReference type="Proteomes" id="UP000019442"/>
    </source>
</evidence>
<name>W8L8H3_9GAMM</name>
<reference evidence="5" key="2">
    <citation type="submission" date="2014-02" db="EMBL/GenBank/DDBJ databases">
        <title>Draft Genome Sequence of extremely halophilic bacteria Halorhodospira halochloris.</title>
        <authorList>
            <person name="Singh K.S."/>
        </authorList>
    </citation>
    <scope>NUCLEOTIDE SEQUENCE [LARGE SCALE GENOMIC DNA]</scope>
    <source>
        <strain evidence="5">A</strain>
    </source>
</reference>
<dbReference type="KEGG" id="hhc:M911_14255"/>
<feature type="transmembrane region" description="Helical" evidence="2">
    <location>
        <begin position="12"/>
        <end position="35"/>
    </location>
</feature>
<dbReference type="InterPro" id="IPR022503">
    <property type="entry name" value="Conj_coupling_TraG/TraD_PFGI-1"/>
</dbReference>
<dbReference type="InterPro" id="IPR027417">
    <property type="entry name" value="P-loop_NTPase"/>
</dbReference>
<proteinExistence type="predicted"/>
<keyword evidence="2" id="KW-0472">Membrane</keyword>
<feature type="transmembrane region" description="Helical" evidence="2">
    <location>
        <begin position="41"/>
        <end position="59"/>
    </location>
</feature>
<keyword evidence="2" id="KW-0812">Transmembrane</keyword>
<evidence type="ECO:0000256" key="1">
    <source>
        <dbReference type="SAM" id="MobiDB-lite"/>
    </source>
</evidence>
<keyword evidence="5" id="KW-1185">Reference proteome</keyword>
<dbReference type="OrthoDB" id="7817736at2"/>
<dbReference type="CDD" id="cd01127">
    <property type="entry name" value="TrwB_TraG_TraD_VirD4"/>
    <property type="match status" value="1"/>
</dbReference>